<feature type="non-terminal residue" evidence="3">
    <location>
        <position position="1"/>
    </location>
</feature>
<reference evidence="3" key="1">
    <citation type="submission" date="2013-12" db="EMBL/GenBank/DDBJ databases">
        <title>A Varibaculum cambriense genome reconstructed from a premature infant gut community with otherwise low bacterial novelty that shifts toward anaerobic metabolism during the third week of life.</title>
        <authorList>
            <person name="Brown C.T."/>
            <person name="Sharon I."/>
            <person name="Thomas B.C."/>
            <person name="Castelle C.J."/>
            <person name="Morowitz M.J."/>
            <person name="Banfield J.F."/>
        </authorList>
    </citation>
    <scope>NUCLEOTIDE SEQUENCE</scope>
</reference>
<gene>
    <name evidence="3" type="ORF">Q604_UNBC02113G0001</name>
</gene>
<protein>
    <submittedName>
        <fullName evidence="3">Uncharacterized protein</fullName>
    </submittedName>
</protein>
<feature type="region of interest" description="Disordered" evidence="1">
    <location>
        <begin position="41"/>
        <end position="74"/>
    </location>
</feature>
<organism evidence="3">
    <name type="scientific">human gut metagenome</name>
    <dbReference type="NCBI Taxonomy" id="408170"/>
    <lineage>
        <taxon>unclassified sequences</taxon>
        <taxon>metagenomes</taxon>
        <taxon>organismal metagenomes</taxon>
    </lineage>
</organism>
<feature type="non-terminal residue" evidence="3">
    <location>
        <position position="74"/>
    </location>
</feature>
<evidence type="ECO:0000313" key="3">
    <source>
        <dbReference type="EMBL" id="ETJ43860.1"/>
    </source>
</evidence>
<dbReference type="EMBL" id="AZMM01002113">
    <property type="protein sequence ID" value="ETJ43860.1"/>
    <property type="molecule type" value="Genomic_DNA"/>
</dbReference>
<evidence type="ECO:0000256" key="2">
    <source>
        <dbReference type="SAM" id="Phobius"/>
    </source>
</evidence>
<accession>W1YQ60</accession>
<sequence>PPQPGTSTRLSRQRAWLAAAVVILLLVLVGGGTAWYMSSRDRGAEVATGSSGQDSGVQDESGQDFSGDASQCSQ</sequence>
<comment type="caution">
    <text evidence="3">The sequence shown here is derived from an EMBL/GenBank/DDBJ whole genome shotgun (WGS) entry which is preliminary data.</text>
</comment>
<dbReference type="AlphaFoldDB" id="W1YQ60"/>
<feature type="transmembrane region" description="Helical" evidence="2">
    <location>
        <begin position="15"/>
        <end position="36"/>
    </location>
</feature>
<keyword evidence="2" id="KW-0812">Transmembrane</keyword>
<feature type="compositionally biased region" description="Polar residues" evidence="1">
    <location>
        <begin position="48"/>
        <end position="74"/>
    </location>
</feature>
<name>W1YQ60_9ZZZZ</name>
<proteinExistence type="predicted"/>
<keyword evidence="2" id="KW-0472">Membrane</keyword>
<evidence type="ECO:0000256" key="1">
    <source>
        <dbReference type="SAM" id="MobiDB-lite"/>
    </source>
</evidence>
<keyword evidence="2" id="KW-1133">Transmembrane helix</keyword>